<sequence>MSQITLTSSPAATPSSPGIPFHENFRFHGRDTVLDDLHEILRPSTRDDGKSGQTSCVIHGISGVGKTQVALEYAYRYRGDYSHILWVRAESTARLSTSFATLRRSLMPNVEFQDQLANINLVRDCMVQNDRWLLIFDNAEAADLDLSLFWPPRPHGKIVVALQSHKFSHLAANDIHLHPFNEEDGARLILDVVIGKMKSLLSCQSRDAPNTNSIKLLIHRGMKQHILRQLDDGGSEKVSLVFKRAVAMVHETIGLSGRAAALRECEKALKLRQEQHYGELYKNLAIVKLYKGDTAGAEENARKSCDLCCSSRSERDASIQKAHSMLGVVLMNIGKVDEAFKLLREVYSVRKEILGETNLHTRNSLHLVAELYRLKGKMEEADEESIARARYHLALVINAIPDKLNSEREVEAEGLVNKARETRNRVASPYKSARTPDYELESFDFIVSLLAGRWVSKTK</sequence>
<accession>A0ACC2JM40</accession>
<protein>
    <submittedName>
        <fullName evidence="1">Uncharacterized protein</fullName>
    </submittedName>
</protein>
<evidence type="ECO:0000313" key="1">
    <source>
        <dbReference type="EMBL" id="KAJ8128432.1"/>
    </source>
</evidence>
<evidence type="ECO:0000313" key="2">
    <source>
        <dbReference type="Proteomes" id="UP001153332"/>
    </source>
</evidence>
<name>A0ACC2JM40_9PEZI</name>
<proteinExistence type="predicted"/>
<dbReference type="EMBL" id="JAPUUL010001070">
    <property type="protein sequence ID" value="KAJ8128432.1"/>
    <property type="molecule type" value="Genomic_DNA"/>
</dbReference>
<reference evidence="1" key="1">
    <citation type="submission" date="2022-12" db="EMBL/GenBank/DDBJ databases">
        <title>Genome Sequence of Lasiodiplodia mahajangana.</title>
        <authorList>
            <person name="Buettner E."/>
        </authorList>
    </citation>
    <scope>NUCLEOTIDE SEQUENCE</scope>
    <source>
        <strain evidence="1">VT137</strain>
    </source>
</reference>
<keyword evidence="2" id="KW-1185">Reference proteome</keyword>
<gene>
    <name evidence="1" type="ORF">O1611_g5202</name>
</gene>
<dbReference type="Proteomes" id="UP001153332">
    <property type="component" value="Unassembled WGS sequence"/>
</dbReference>
<comment type="caution">
    <text evidence="1">The sequence shown here is derived from an EMBL/GenBank/DDBJ whole genome shotgun (WGS) entry which is preliminary data.</text>
</comment>
<organism evidence="1 2">
    <name type="scientific">Lasiodiplodia mahajangana</name>
    <dbReference type="NCBI Taxonomy" id="1108764"/>
    <lineage>
        <taxon>Eukaryota</taxon>
        <taxon>Fungi</taxon>
        <taxon>Dikarya</taxon>
        <taxon>Ascomycota</taxon>
        <taxon>Pezizomycotina</taxon>
        <taxon>Dothideomycetes</taxon>
        <taxon>Dothideomycetes incertae sedis</taxon>
        <taxon>Botryosphaeriales</taxon>
        <taxon>Botryosphaeriaceae</taxon>
        <taxon>Lasiodiplodia</taxon>
    </lineage>
</organism>